<dbReference type="GeneID" id="17325394"/>
<evidence type="ECO:0000256" key="1">
    <source>
        <dbReference type="SAM" id="MobiDB-lite"/>
    </source>
</evidence>
<evidence type="ECO:0000313" key="3">
    <source>
        <dbReference type="Proteomes" id="UP000012073"/>
    </source>
</evidence>
<name>R7QH03_CHOCR</name>
<dbReference type="OrthoDB" id="77564at2759"/>
<dbReference type="Proteomes" id="UP000012073">
    <property type="component" value="Unassembled WGS sequence"/>
</dbReference>
<proteinExistence type="predicted"/>
<evidence type="ECO:0000313" key="2">
    <source>
        <dbReference type="EMBL" id="CDF37807.1"/>
    </source>
</evidence>
<feature type="region of interest" description="Disordered" evidence="1">
    <location>
        <begin position="454"/>
        <end position="479"/>
    </location>
</feature>
<dbReference type="KEGG" id="ccp:CHC_T00005734001"/>
<feature type="compositionally biased region" description="Low complexity" evidence="1">
    <location>
        <begin position="454"/>
        <end position="467"/>
    </location>
</feature>
<dbReference type="RefSeq" id="XP_005717678.1">
    <property type="nucleotide sequence ID" value="XM_005717621.1"/>
</dbReference>
<feature type="compositionally biased region" description="Basic and acidic residues" evidence="1">
    <location>
        <begin position="470"/>
        <end position="479"/>
    </location>
</feature>
<organism evidence="2 3">
    <name type="scientific">Chondrus crispus</name>
    <name type="common">Carrageen Irish moss</name>
    <name type="synonym">Polymorpha crispa</name>
    <dbReference type="NCBI Taxonomy" id="2769"/>
    <lineage>
        <taxon>Eukaryota</taxon>
        <taxon>Rhodophyta</taxon>
        <taxon>Florideophyceae</taxon>
        <taxon>Rhodymeniophycidae</taxon>
        <taxon>Gigartinales</taxon>
        <taxon>Gigartinaceae</taxon>
        <taxon>Chondrus</taxon>
    </lineage>
</organism>
<gene>
    <name evidence="2" type="ORF">CHC_T00005734001</name>
</gene>
<keyword evidence="3" id="KW-1185">Reference proteome</keyword>
<protein>
    <submittedName>
        <fullName evidence="2">Uncharacterized protein</fullName>
    </submittedName>
</protein>
<dbReference type="EMBL" id="HG001871">
    <property type="protein sequence ID" value="CDF37807.1"/>
    <property type="molecule type" value="Genomic_DNA"/>
</dbReference>
<accession>R7QH03</accession>
<dbReference type="Gramene" id="CDF37807">
    <property type="protein sequence ID" value="CDF37807"/>
    <property type="gene ID" value="CHC_T00005734001"/>
</dbReference>
<sequence length="1398" mass="156942">MIISGKKAGKAKASRFLEAGRLLSHIRLFSSDENENGFLRLRTSWLWSQLHECQGEMQQAFLAAEQTLAIVESLIVSSSGLVPDCSGPDLSGYSFAELTNVLSRRISSLKMAKDLEKAREELSRMGTGDTEAAKRTVSILSSSVHDAVRHLGLDGWRGDDLRTEFSCPSELEAWERRLDAETELEPRLAVFGEACTKSSDLVGELVCFSVRLRMGVHYYAAKLRSEKDGDHNSGGKGPDSSSGRLSDLLVQIRRFVALLKKLSSPACWTLWNSEVGVSGWSMEEAARISALALVSLTSLTISKIPSLRYAASNTDLSGSQKNVRLGFTRCMLAFARSLFIIQRCMPSNPLRTEVFSAYSHSSDGPETRTMLYVLHLCLKSLVARGCCREEGTSGALIKLYAKFLCLRVQQMAVQNQETALAKLQGGHGRDQLSVSANAGKENLVGEAALSSVSKGISKDGSQSSSQESADDSRDEVSDLKDDPDYEWKIGSLLRHELAQCYQCLYHIPELQSPSIPSTTLNSKRWLEDGCRVSKHIGLSFTTGDPTTTGTTMDVDVCKNVFLFYRKLIFEGVCRRRRDGGRAKRLREVLYRLAESLPADAPHTVPMVPFRALNKIVGDVVETSTDISREAAENVSKLEDEWNQCKSKFYGPESLEEKTRRLQMSIVFFEVFALHAMSIFSAYDAEYKKHKTAERRKRPREVADRLFQASSECIIALRIRPWSVGAWILLGRIYVEIADLALDERELSLSSFGLCRAEDLQTLGEGDTIETLYFGSAEACFGFADSLLRHPWAQNAASERLDSCVAEVLGYAFEEDEDEPWCGFGDDGDIFGSFGLTNTTTSRPVLMYEDHPAKVEKKKDVCRLSAVRFGEAAVGFLRLQERRFYHIHWTKSTIGTLFPTHPQNRYSGEILAMASTALQKLREGLGWGGFRRDEWPEYDLSNTNAISEGDDATESCDSIAEWREGYTGVKRLKWYFSLLEAKLMEKSGDPPEKYIPMFHRALEENRTLRERLKQPVDIEPLYKLHATRMKILRVTEDDVSASGFLMLLEKYSFKPGPVSTAMEVEKWCDNNVEDWIAERKNAIAEDILSAMQYCRDVKSGVPYSEYHFKSTYCRALVLSEVLKDTSGAVLELNKFFRMDAATKVLDQGRGAAHRGYFYKMWNYRITDTGVEPTLEPERKWVRWRGKILGLYSHLLQQGGEWRMLAAIISRLKRRTSEDLPVDGAVLDDLIRAYALTSRTAILNSMDKGIVTSVSVFEGSFFRTWDIYVESLRLAQGIKRVQACLRRGDRNETGAERLVGSGRPWCLMAIHTALRLEHLRWKSAVDGGGVDREAAHALPVDGGMGDLDVPTRRWFVETLEVSAGKWALDEKMMKLLQRRIREYSAPPTAGGGRDFVPMRA</sequence>
<reference evidence="3" key="1">
    <citation type="journal article" date="2013" name="Proc. Natl. Acad. Sci. U.S.A.">
        <title>Genome structure and metabolic features in the red seaweed Chondrus crispus shed light on evolution of the Archaeplastida.</title>
        <authorList>
            <person name="Collen J."/>
            <person name="Porcel B."/>
            <person name="Carre W."/>
            <person name="Ball S.G."/>
            <person name="Chaparro C."/>
            <person name="Tonon T."/>
            <person name="Barbeyron T."/>
            <person name="Michel G."/>
            <person name="Noel B."/>
            <person name="Valentin K."/>
            <person name="Elias M."/>
            <person name="Artiguenave F."/>
            <person name="Arun A."/>
            <person name="Aury J.M."/>
            <person name="Barbosa-Neto J.F."/>
            <person name="Bothwell J.H."/>
            <person name="Bouget F.Y."/>
            <person name="Brillet L."/>
            <person name="Cabello-Hurtado F."/>
            <person name="Capella-Gutierrez S."/>
            <person name="Charrier B."/>
            <person name="Cladiere L."/>
            <person name="Cock J.M."/>
            <person name="Coelho S.M."/>
            <person name="Colleoni C."/>
            <person name="Czjzek M."/>
            <person name="Da Silva C."/>
            <person name="Delage L."/>
            <person name="Denoeud F."/>
            <person name="Deschamps P."/>
            <person name="Dittami S.M."/>
            <person name="Gabaldon T."/>
            <person name="Gachon C.M."/>
            <person name="Groisillier A."/>
            <person name="Herve C."/>
            <person name="Jabbari K."/>
            <person name="Katinka M."/>
            <person name="Kloareg B."/>
            <person name="Kowalczyk N."/>
            <person name="Labadie K."/>
            <person name="Leblanc C."/>
            <person name="Lopez P.J."/>
            <person name="McLachlan D.H."/>
            <person name="Meslet-Cladiere L."/>
            <person name="Moustafa A."/>
            <person name="Nehr Z."/>
            <person name="Nyvall Collen P."/>
            <person name="Panaud O."/>
            <person name="Partensky F."/>
            <person name="Poulain J."/>
            <person name="Rensing S.A."/>
            <person name="Rousvoal S."/>
            <person name="Samson G."/>
            <person name="Symeonidi A."/>
            <person name="Weissenbach J."/>
            <person name="Zambounis A."/>
            <person name="Wincker P."/>
            <person name="Boyen C."/>
        </authorList>
    </citation>
    <scope>NUCLEOTIDE SEQUENCE [LARGE SCALE GENOMIC DNA]</scope>
    <source>
        <strain evidence="3">cv. Stackhouse</strain>
    </source>
</reference>